<accession>A0AAJ0AT40</accession>
<dbReference type="GeneID" id="85458611"/>
<comment type="caution">
    <text evidence="1">The sequence shown here is derived from an EMBL/GenBank/DDBJ whole genome shotgun (WGS) entry which is preliminary data.</text>
</comment>
<dbReference type="AlphaFoldDB" id="A0AAJ0AT40"/>
<evidence type="ECO:0000313" key="1">
    <source>
        <dbReference type="EMBL" id="KAK1689872.1"/>
    </source>
</evidence>
<dbReference type="RefSeq" id="XP_060433567.1">
    <property type="nucleotide sequence ID" value="XM_060574085.1"/>
</dbReference>
<sequence>MPSSMLRLLSIFHRTATSSHYEARTSLIYLPCWSELHSVGYWRFKLKLIHFTSLIVPQRNKKPISFTVFVRISFRHIIKR</sequence>
<dbReference type="Proteomes" id="UP001224890">
    <property type="component" value="Unassembled WGS sequence"/>
</dbReference>
<evidence type="ECO:0000313" key="2">
    <source>
        <dbReference type="Proteomes" id="UP001224890"/>
    </source>
</evidence>
<proteinExistence type="predicted"/>
<protein>
    <submittedName>
        <fullName evidence="1">Uncharacterized protein</fullName>
    </submittedName>
</protein>
<reference evidence="1" key="1">
    <citation type="submission" date="2021-06" db="EMBL/GenBank/DDBJ databases">
        <title>Comparative genomics, transcriptomics and evolutionary studies reveal genomic signatures of adaptation to plant cell wall in hemibiotrophic fungi.</title>
        <authorList>
            <consortium name="DOE Joint Genome Institute"/>
            <person name="Baroncelli R."/>
            <person name="Diaz J.F."/>
            <person name="Benocci T."/>
            <person name="Peng M."/>
            <person name="Battaglia E."/>
            <person name="Haridas S."/>
            <person name="Andreopoulos W."/>
            <person name="Labutti K."/>
            <person name="Pangilinan J."/>
            <person name="Floch G.L."/>
            <person name="Makela M.R."/>
            <person name="Henrissat B."/>
            <person name="Grigoriev I.V."/>
            <person name="Crouch J.A."/>
            <person name="De Vries R.P."/>
            <person name="Sukno S.A."/>
            <person name="Thon M.R."/>
        </authorList>
    </citation>
    <scope>NUCLEOTIDE SEQUENCE</scope>
    <source>
        <strain evidence="1">CBS 193.32</strain>
    </source>
</reference>
<organism evidence="1 2">
    <name type="scientific">Colletotrichum godetiae</name>
    <dbReference type="NCBI Taxonomy" id="1209918"/>
    <lineage>
        <taxon>Eukaryota</taxon>
        <taxon>Fungi</taxon>
        <taxon>Dikarya</taxon>
        <taxon>Ascomycota</taxon>
        <taxon>Pezizomycotina</taxon>
        <taxon>Sordariomycetes</taxon>
        <taxon>Hypocreomycetidae</taxon>
        <taxon>Glomerellales</taxon>
        <taxon>Glomerellaceae</taxon>
        <taxon>Colletotrichum</taxon>
        <taxon>Colletotrichum acutatum species complex</taxon>
    </lineage>
</organism>
<dbReference type="EMBL" id="JAHMHR010000007">
    <property type="protein sequence ID" value="KAK1689872.1"/>
    <property type="molecule type" value="Genomic_DNA"/>
</dbReference>
<keyword evidence="2" id="KW-1185">Reference proteome</keyword>
<gene>
    <name evidence="1" type="ORF">BDP55DRAFT_651870</name>
</gene>
<name>A0AAJ0AT40_9PEZI</name>